<organism evidence="1 2">
    <name type="scientific">Archangium gephyra</name>
    <dbReference type="NCBI Taxonomy" id="48"/>
    <lineage>
        <taxon>Bacteria</taxon>
        <taxon>Pseudomonadati</taxon>
        <taxon>Myxococcota</taxon>
        <taxon>Myxococcia</taxon>
        <taxon>Myxococcales</taxon>
        <taxon>Cystobacterineae</taxon>
        <taxon>Archangiaceae</taxon>
        <taxon>Archangium</taxon>
    </lineage>
</organism>
<dbReference type="EMBL" id="QFQP01000036">
    <property type="protein sequence ID" value="PZR06670.1"/>
    <property type="molecule type" value="Genomic_DNA"/>
</dbReference>
<evidence type="ECO:0000313" key="1">
    <source>
        <dbReference type="EMBL" id="PZR06670.1"/>
    </source>
</evidence>
<comment type="caution">
    <text evidence="1">The sequence shown here is derived from an EMBL/GenBank/DDBJ whole genome shotgun (WGS) entry which is preliminary data.</text>
</comment>
<protein>
    <submittedName>
        <fullName evidence="1">Uncharacterized protein</fullName>
    </submittedName>
</protein>
<gene>
    <name evidence="1" type="ORF">DI536_29575</name>
</gene>
<evidence type="ECO:0000313" key="2">
    <source>
        <dbReference type="Proteomes" id="UP000249061"/>
    </source>
</evidence>
<name>A0A2W5SUU2_9BACT</name>
<dbReference type="AlphaFoldDB" id="A0A2W5SUU2"/>
<accession>A0A2W5SUU2</accession>
<dbReference type="Proteomes" id="UP000249061">
    <property type="component" value="Unassembled WGS sequence"/>
</dbReference>
<reference evidence="1 2" key="1">
    <citation type="submission" date="2017-08" db="EMBL/GenBank/DDBJ databases">
        <title>Infants hospitalized years apart are colonized by the same room-sourced microbial strains.</title>
        <authorList>
            <person name="Brooks B."/>
            <person name="Olm M.R."/>
            <person name="Firek B.A."/>
            <person name="Baker R."/>
            <person name="Thomas B.C."/>
            <person name="Morowitz M.J."/>
            <person name="Banfield J.F."/>
        </authorList>
    </citation>
    <scope>NUCLEOTIDE SEQUENCE [LARGE SCALE GENOMIC DNA]</scope>
    <source>
        <strain evidence="1">S2_003_000_R2_14</strain>
    </source>
</reference>
<sequence length="569" mass="61839">MAMVVVSVGVTGCASAQWAAASSMAADQFPKKEQLQRVALREPKLDLARDSARAIDQWTLKGPLPTSASVEHVQPKTPWEVAIAQDVPAFGTALSVDMQCIAREVSHYYLARSEYPGNLLQSFIARRCGSTVEDPRLWALSGDVPAGVSDEQWLANWREQLKGLSKIQAPLTGVSVLREGTKGVLVVAWGTPEAEFSKPIQFVGLRESIVVRGRVAKKNVVRIEALINKGEYEVAECKTLEVLQPPEFAFECPIDPRDTHTTLSIAAFESGRILGNGVASFSLWPSGTAPESWQRPAGSADVPKGDFNAQFLGAVNRMRQRAGLPLVGDTKEQSITAKMLAPHYLAAALGKGDSHDADDIALGMMAGWDVPLDVVSSGFGSQALLGSRDLSVFMDFALDSPFTRKALTEPRAQLIAIGSVDDADHALAAIFATYVPLGLFERKESEAAIITRLNALRQDRKLGLAQWTLWPGDVGGMVEAKLKARVWTPVDAQQYVLEKTAEIAKGEVRGYVQLVDDLNNFQFPPEVLMRSDINVFLAVGTYRGEGWAQTRYVVCFVVAKTGDIETASR</sequence>
<proteinExistence type="predicted"/>